<dbReference type="EC" id="5.2.1.8" evidence="10"/>
<gene>
    <name evidence="12" type="ORF">AAG747_13300</name>
</gene>
<name>A0AAW9RVJ4_9BACT</name>
<evidence type="ECO:0000256" key="6">
    <source>
        <dbReference type="ARBA" id="ARBA00023186"/>
    </source>
</evidence>
<comment type="subcellular location">
    <subcellularLocation>
        <location evidence="2">Cytoplasm</location>
    </subcellularLocation>
</comment>
<dbReference type="Pfam" id="PF00254">
    <property type="entry name" value="FKBP_C"/>
    <property type="match status" value="1"/>
</dbReference>
<dbReference type="AlphaFoldDB" id="A0AAW9RVJ4"/>
<dbReference type="Gene3D" id="3.10.50.40">
    <property type="match status" value="1"/>
</dbReference>
<dbReference type="PANTHER" id="PTHR47861">
    <property type="entry name" value="FKBP-TYPE PEPTIDYL-PROLYL CIS-TRANS ISOMERASE SLYD"/>
    <property type="match status" value="1"/>
</dbReference>
<dbReference type="EMBL" id="JBDKWZ010000007">
    <property type="protein sequence ID" value="MEN7548892.1"/>
    <property type="molecule type" value="Genomic_DNA"/>
</dbReference>
<evidence type="ECO:0000256" key="1">
    <source>
        <dbReference type="ARBA" id="ARBA00000971"/>
    </source>
</evidence>
<dbReference type="SUPFAM" id="SSF54534">
    <property type="entry name" value="FKBP-like"/>
    <property type="match status" value="1"/>
</dbReference>
<evidence type="ECO:0000256" key="9">
    <source>
        <dbReference type="PROSITE-ProRule" id="PRU00277"/>
    </source>
</evidence>
<dbReference type="PROSITE" id="PS50059">
    <property type="entry name" value="FKBP_PPIASE"/>
    <property type="match status" value="1"/>
</dbReference>
<evidence type="ECO:0000256" key="2">
    <source>
        <dbReference type="ARBA" id="ARBA00004496"/>
    </source>
</evidence>
<keyword evidence="4" id="KW-0963">Cytoplasm</keyword>
<keyword evidence="7 9" id="KW-0413">Isomerase</keyword>
<accession>A0AAW9RVJ4</accession>
<evidence type="ECO:0000256" key="5">
    <source>
        <dbReference type="ARBA" id="ARBA00023110"/>
    </source>
</evidence>
<dbReference type="GO" id="GO:0005737">
    <property type="term" value="C:cytoplasm"/>
    <property type="evidence" value="ECO:0007669"/>
    <property type="project" value="UniProtKB-SubCell"/>
</dbReference>
<keyword evidence="5 9" id="KW-0697">Rotamase</keyword>
<reference evidence="12 13" key="1">
    <citation type="submission" date="2024-04" db="EMBL/GenBank/DDBJ databases">
        <title>Novel genus in family Flammeovirgaceae.</title>
        <authorList>
            <person name="Nguyen T.H."/>
            <person name="Vuong T.Q."/>
            <person name="Le H."/>
            <person name="Kim S.-G."/>
        </authorList>
    </citation>
    <scope>NUCLEOTIDE SEQUENCE [LARGE SCALE GENOMIC DNA]</scope>
    <source>
        <strain evidence="12 13">JCM 23209</strain>
    </source>
</reference>
<evidence type="ECO:0000313" key="12">
    <source>
        <dbReference type="EMBL" id="MEN7548892.1"/>
    </source>
</evidence>
<evidence type="ECO:0000313" key="13">
    <source>
        <dbReference type="Proteomes" id="UP001403385"/>
    </source>
</evidence>
<evidence type="ECO:0000256" key="8">
    <source>
        <dbReference type="ARBA" id="ARBA00037071"/>
    </source>
</evidence>
<protein>
    <recommendedName>
        <fullName evidence="10">Peptidyl-prolyl cis-trans isomerase</fullName>
        <ecNumber evidence="10">5.2.1.8</ecNumber>
    </recommendedName>
</protein>
<feature type="domain" description="PPIase FKBP-type" evidence="11">
    <location>
        <begin position="6"/>
        <end position="142"/>
    </location>
</feature>
<evidence type="ECO:0000256" key="7">
    <source>
        <dbReference type="ARBA" id="ARBA00023235"/>
    </source>
</evidence>
<keyword evidence="6" id="KW-0143">Chaperone</keyword>
<dbReference type="InterPro" id="IPR046357">
    <property type="entry name" value="PPIase_dom_sf"/>
</dbReference>
<dbReference type="InterPro" id="IPR001179">
    <property type="entry name" value="PPIase_FKBP_dom"/>
</dbReference>
<evidence type="ECO:0000259" key="11">
    <source>
        <dbReference type="PROSITE" id="PS50059"/>
    </source>
</evidence>
<dbReference type="GO" id="GO:0003755">
    <property type="term" value="F:peptidyl-prolyl cis-trans isomerase activity"/>
    <property type="evidence" value="ECO:0007669"/>
    <property type="project" value="UniProtKB-UniRule"/>
</dbReference>
<evidence type="ECO:0000256" key="3">
    <source>
        <dbReference type="ARBA" id="ARBA00006577"/>
    </source>
</evidence>
<dbReference type="PANTHER" id="PTHR47861:SF3">
    <property type="entry name" value="FKBP-TYPE PEPTIDYL-PROLYL CIS-TRANS ISOMERASE SLYD"/>
    <property type="match status" value="1"/>
</dbReference>
<dbReference type="GO" id="GO:0042026">
    <property type="term" value="P:protein refolding"/>
    <property type="evidence" value="ECO:0007669"/>
    <property type="project" value="UniProtKB-ARBA"/>
</dbReference>
<dbReference type="Proteomes" id="UP001403385">
    <property type="component" value="Unassembled WGS sequence"/>
</dbReference>
<comment type="similarity">
    <text evidence="3 10">Belongs to the FKBP-type PPIase family.</text>
</comment>
<proteinExistence type="inferred from homology"/>
<comment type="caution">
    <text evidence="12">The sequence shown here is derived from an EMBL/GenBank/DDBJ whole genome shotgun (WGS) entry which is preliminary data.</text>
</comment>
<dbReference type="RefSeq" id="WP_346821671.1">
    <property type="nucleotide sequence ID" value="NZ_JBDKWZ010000007.1"/>
</dbReference>
<comment type="function">
    <text evidence="8">Also involved in hydrogenase metallocenter assembly, probably by participating in the nickel insertion step. This function in hydrogenase biosynthesis requires chaperone activity and the presence of the metal-binding domain, but not PPIase activity.</text>
</comment>
<comment type="catalytic activity">
    <reaction evidence="1 9 10">
        <text>[protein]-peptidylproline (omega=180) = [protein]-peptidylproline (omega=0)</text>
        <dbReference type="Rhea" id="RHEA:16237"/>
        <dbReference type="Rhea" id="RHEA-COMP:10747"/>
        <dbReference type="Rhea" id="RHEA-COMP:10748"/>
        <dbReference type="ChEBI" id="CHEBI:83833"/>
        <dbReference type="ChEBI" id="CHEBI:83834"/>
        <dbReference type="EC" id="5.2.1.8"/>
    </reaction>
</comment>
<organism evidence="12 13">
    <name type="scientific">Rapidithrix thailandica</name>
    <dbReference type="NCBI Taxonomy" id="413964"/>
    <lineage>
        <taxon>Bacteria</taxon>
        <taxon>Pseudomonadati</taxon>
        <taxon>Bacteroidota</taxon>
        <taxon>Cytophagia</taxon>
        <taxon>Cytophagales</taxon>
        <taxon>Flammeovirgaceae</taxon>
        <taxon>Rapidithrix</taxon>
    </lineage>
</organism>
<evidence type="ECO:0000256" key="4">
    <source>
        <dbReference type="ARBA" id="ARBA00022490"/>
    </source>
</evidence>
<evidence type="ECO:0000256" key="10">
    <source>
        <dbReference type="RuleBase" id="RU003915"/>
    </source>
</evidence>
<sequence length="143" mass="15546">MQAKDGDKVKVHYVGTLNDGEVFDSSVARNQPIEFTLGAGQMIKGFEKAVLGMQVSEKKTVTIPCDEAYGPSSEENVVNFPKENLPADMNPKVGDQLTMNSPEGQQIPVVVKEVTEDLIVLDANHVLAGKDLTFEIELVEIEG</sequence>
<keyword evidence="13" id="KW-1185">Reference proteome</keyword>